<dbReference type="NCBIfam" id="TIGR02273">
    <property type="entry name" value="16S_RimM"/>
    <property type="match status" value="1"/>
</dbReference>
<comment type="similarity">
    <text evidence="5">Belongs to the RimM family.</text>
</comment>
<keyword evidence="1 5" id="KW-0963">Cytoplasm</keyword>
<evidence type="ECO:0000259" key="6">
    <source>
        <dbReference type="Pfam" id="PF01782"/>
    </source>
</evidence>
<name>A0AA95IZ86_9GAMM</name>
<comment type="subunit">
    <text evidence="5">Binds ribosomal protein uS19.</text>
</comment>
<dbReference type="GO" id="GO:0042274">
    <property type="term" value="P:ribosomal small subunit biogenesis"/>
    <property type="evidence" value="ECO:0007669"/>
    <property type="project" value="UniProtKB-UniRule"/>
</dbReference>
<dbReference type="Pfam" id="PF24986">
    <property type="entry name" value="PRC_RimM"/>
    <property type="match status" value="1"/>
</dbReference>
<comment type="domain">
    <text evidence="5">The PRC barrel domain binds ribosomal protein uS19.</text>
</comment>
<dbReference type="InterPro" id="IPR011961">
    <property type="entry name" value="RimM"/>
</dbReference>
<dbReference type="GO" id="GO:0005737">
    <property type="term" value="C:cytoplasm"/>
    <property type="evidence" value="ECO:0007669"/>
    <property type="project" value="UniProtKB-SubCell"/>
</dbReference>
<dbReference type="AlphaFoldDB" id="A0AA95IZ86"/>
<dbReference type="InterPro" id="IPR036976">
    <property type="entry name" value="RimM_N_sf"/>
</dbReference>
<dbReference type="InterPro" id="IPR011033">
    <property type="entry name" value="PRC_barrel-like_sf"/>
</dbReference>
<dbReference type="GO" id="GO:0006364">
    <property type="term" value="P:rRNA processing"/>
    <property type="evidence" value="ECO:0007669"/>
    <property type="project" value="UniProtKB-UniRule"/>
</dbReference>
<evidence type="ECO:0000256" key="5">
    <source>
        <dbReference type="HAMAP-Rule" id="MF_00014"/>
    </source>
</evidence>
<gene>
    <name evidence="5 8" type="primary">rimM</name>
    <name evidence="8" type="ORF">OWM53_02010</name>
</gene>
<dbReference type="Pfam" id="PF01782">
    <property type="entry name" value="RimM"/>
    <property type="match status" value="1"/>
</dbReference>
<sequence length="160" mass="19295">MGRVYGILGWLNFFSFTENQETIFSYFPWFILKNKKWEIIKLKNWKQHNNHFIIQINNITNRSLASKWTNTEVFISSNQLPKLDQNEYYWNDIIQCKVFNITNKYLGIVINLISNKYNDILVIKNEFKKNHTKKTMIPFINKKIVTNVDIKNKIITVKWN</sequence>
<dbReference type="RefSeq" id="WP_258013343.1">
    <property type="nucleotide sequence ID" value="NZ_CP034897.1"/>
</dbReference>
<evidence type="ECO:0000313" key="9">
    <source>
        <dbReference type="Proteomes" id="UP001163441"/>
    </source>
</evidence>
<dbReference type="Gene3D" id="2.30.30.240">
    <property type="entry name" value="PRC-barrel domain"/>
    <property type="match status" value="1"/>
</dbReference>
<keyword evidence="4 5" id="KW-0143">Chaperone</keyword>
<protein>
    <recommendedName>
        <fullName evidence="5">Ribosome maturation factor RimM</fullName>
    </recommendedName>
</protein>
<dbReference type="PANTHER" id="PTHR33692">
    <property type="entry name" value="RIBOSOME MATURATION FACTOR RIMM"/>
    <property type="match status" value="1"/>
</dbReference>
<dbReference type="InterPro" id="IPR009000">
    <property type="entry name" value="Transl_B-barrel_sf"/>
</dbReference>
<evidence type="ECO:0000256" key="4">
    <source>
        <dbReference type="ARBA" id="ARBA00023186"/>
    </source>
</evidence>
<dbReference type="SUPFAM" id="SSF50346">
    <property type="entry name" value="PRC-barrel domain"/>
    <property type="match status" value="1"/>
</dbReference>
<dbReference type="InterPro" id="IPR002676">
    <property type="entry name" value="RimM_N"/>
</dbReference>
<dbReference type="SUPFAM" id="SSF50447">
    <property type="entry name" value="Translation proteins"/>
    <property type="match status" value="1"/>
</dbReference>
<feature type="domain" description="RimM N-terminal" evidence="6">
    <location>
        <begin position="2"/>
        <end position="78"/>
    </location>
</feature>
<evidence type="ECO:0000313" key="8">
    <source>
        <dbReference type="EMBL" id="WAI18066.1"/>
    </source>
</evidence>
<dbReference type="EMBL" id="CP113403">
    <property type="protein sequence ID" value="WAI18066.1"/>
    <property type="molecule type" value="Genomic_DNA"/>
</dbReference>
<dbReference type="GO" id="GO:0043022">
    <property type="term" value="F:ribosome binding"/>
    <property type="evidence" value="ECO:0007669"/>
    <property type="project" value="InterPro"/>
</dbReference>
<reference evidence="8" key="1">
    <citation type="submission" date="2022-11" db="EMBL/GenBank/DDBJ databases">
        <title>The whole genome sequencing of pests is an important tool to study the evolution of the plant-insect interaction and insecticide resistance.</title>
        <authorList>
            <person name="Kananovich Y."/>
        </authorList>
    </citation>
    <scope>NUCLEOTIDE SEQUENCE</scope>
    <source>
        <strain evidence="8">BSU_Aph_2016</strain>
    </source>
</reference>
<dbReference type="Gene3D" id="2.40.30.60">
    <property type="entry name" value="RimM"/>
    <property type="match status" value="1"/>
</dbReference>
<organism evidence="8 9">
    <name type="scientific">Buchnera aphidicola</name>
    <name type="common">Aphis craccivora</name>
    <dbReference type="NCBI Taxonomy" id="466616"/>
    <lineage>
        <taxon>Bacteria</taxon>
        <taxon>Pseudomonadati</taxon>
        <taxon>Pseudomonadota</taxon>
        <taxon>Gammaproteobacteria</taxon>
        <taxon>Enterobacterales</taxon>
        <taxon>Erwiniaceae</taxon>
        <taxon>Buchnera</taxon>
    </lineage>
</organism>
<proteinExistence type="inferred from homology"/>
<accession>A0AA95IZ86</accession>
<evidence type="ECO:0000259" key="7">
    <source>
        <dbReference type="Pfam" id="PF24986"/>
    </source>
</evidence>
<keyword evidence="2 5" id="KW-0690">Ribosome biogenesis</keyword>
<evidence type="ECO:0000256" key="1">
    <source>
        <dbReference type="ARBA" id="ARBA00022490"/>
    </source>
</evidence>
<dbReference type="HAMAP" id="MF_00014">
    <property type="entry name" value="Ribosome_mat_RimM"/>
    <property type="match status" value="1"/>
</dbReference>
<dbReference type="Proteomes" id="UP001163441">
    <property type="component" value="Chromosome"/>
</dbReference>
<dbReference type="PANTHER" id="PTHR33692:SF1">
    <property type="entry name" value="RIBOSOME MATURATION FACTOR RIMM"/>
    <property type="match status" value="1"/>
</dbReference>
<feature type="domain" description="Ribosome maturation factor RimM PRC barrel" evidence="7">
    <location>
        <begin position="90"/>
        <end position="159"/>
    </location>
</feature>
<keyword evidence="3 5" id="KW-0698">rRNA processing</keyword>
<comment type="function">
    <text evidence="5">An accessory protein needed during the final step in the assembly of 30S ribosomal subunit, possibly for assembly of the head region. Essential for efficient processing of 16S rRNA. May be needed both before and after RbfA during the maturation of 16S rRNA. It has affinity for free ribosomal 30S subunits but not for 70S ribosomes.</text>
</comment>
<dbReference type="GO" id="GO:0005840">
    <property type="term" value="C:ribosome"/>
    <property type="evidence" value="ECO:0007669"/>
    <property type="project" value="InterPro"/>
</dbReference>
<evidence type="ECO:0000256" key="2">
    <source>
        <dbReference type="ARBA" id="ARBA00022517"/>
    </source>
</evidence>
<dbReference type="InterPro" id="IPR056792">
    <property type="entry name" value="PRC_RimM"/>
</dbReference>
<comment type="subcellular location">
    <subcellularLocation>
        <location evidence="5">Cytoplasm</location>
    </subcellularLocation>
</comment>
<evidence type="ECO:0000256" key="3">
    <source>
        <dbReference type="ARBA" id="ARBA00022552"/>
    </source>
</evidence>